<keyword evidence="1" id="KW-0732">Signal</keyword>
<keyword evidence="3" id="KW-1185">Reference proteome</keyword>
<dbReference type="OMA" id="NCFFYLE"/>
<reference evidence="2" key="3">
    <citation type="submission" date="2025-09" db="UniProtKB">
        <authorList>
            <consortium name="Ensembl"/>
        </authorList>
    </citation>
    <scope>IDENTIFICATION</scope>
</reference>
<feature type="signal peptide" evidence="1">
    <location>
        <begin position="1"/>
        <end position="28"/>
    </location>
</feature>
<dbReference type="Ensembl" id="ENSPPYT00000013885.2">
    <property type="protein sequence ID" value="ENSPPYP00000029364.1"/>
    <property type="gene ID" value="ENSPPYG00000011956.2"/>
</dbReference>
<name>A0A8I5TS46_PONAB</name>
<accession>A0A8I5TS46</accession>
<protein>
    <submittedName>
        <fullName evidence="2">Uncharacterized protein</fullName>
    </submittedName>
</protein>
<evidence type="ECO:0000313" key="2">
    <source>
        <dbReference type="Ensembl" id="ENSPPYP00000029364.1"/>
    </source>
</evidence>
<reference evidence="2" key="2">
    <citation type="submission" date="2025-08" db="UniProtKB">
        <authorList>
            <consortium name="Ensembl"/>
        </authorList>
    </citation>
    <scope>IDENTIFICATION</scope>
</reference>
<evidence type="ECO:0000313" key="3">
    <source>
        <dbReference type="Proteomes" id="UP000001595"/>
    </source>
</evidence>
<proteinExistence type="predicted"/>
<dbReference type="GeneTree" id="ENSGT01050000248310"/>
<dbReference type="Proteomes" id="UP000001595">
    <property type="component" value="Chromosome 22"/>
</dbReference>
<evidence type="ECO:0000256" key="1">
    <source>
        <dbReference type="SAM" id="SignalP"/>
    </source>
</evidence>
<sequence>MLPEQGPQPSTMLLCCLLAAFTSLLGQAATMLEEAASPNEAVHASTSGSGALTDQTFIDLSAAEASSEEVPDFMVVPHSVHHKINCFFYLEKQLCQLPSPLCLSSLLTLKLKTTTVPAPGRWWSFQPHEAFPLLVGTSWKLAEHNRSRVGGPSQPSPG</sequence>
<dbReference type="AlphaFoldDB" id="A0A8I5TS46"/>
<gene>
    <name evidence="2" type="primary">LOC129052755</name>
</gene>
<organism evidence="2 3">
    <name type="scientific">Pongo abelii</name>
    <name type="common">Sumatran orangutan</name>
    <name type="synonym">Pongo pygmaeus abelii</name>
    <dbReference type="NCBI Taxonomy" id="9601"/>
    <lineage>
        <taxon>Eukaryota</taxon>
        <taxon>Metazoa</taxon>
        <taxon>Chordata</taxon>
        <taxon>Craniata</taxon>
        <taxon>Vertebrata</taxon>
        <taxon>Euteleostomi</taxon>
        <taxon>Mammalia</taxon>
        <taxon>Eutheria</taxon>
        <taxon>Euarchontoglires</taxon>
        <taxon>Primates</taxon>
        <taxon>Haplorrhini</taxon>
        <taxon>Catarrhini</taxon>
        <taxon>Hominidae</taxon>
        <taxon>Pongo</taxon>
    </lineage>
</organism>
<reference evidence="2 3" key="1">
    <citation type="submission" date="2008-02" db="EMBL/GenBank/DDBJ databases">
        <title>A 6x draft sequence assembly of the Pongo pygmaeus abelii genome.</title>
        <authorList>
            <person name="Wilson R.K."/>
            <person name="Mardis E."/>
        </authorList>
    </citation>
    <scope>NUCLEOTIDE SEQUENCE [LARGE SCALE GENOMIC DNA]</scope>
</reference>
<feature type="chain" id="PRO_5035247546" evidence="1">
    <location>
        <begin position="29"/>
        <end position="158"/>
    </location>
</feature>